<dbReference type="EMBL" id="VIVN01000001">
    <property type="protein sequence ID" value="TWE08020.1"/>
    <property type="molecule type" value="Genomic_DNA"/>
</dbReference>
<organism evidence="1 2">
    <name type="scientific">Neobacillus bataviensis</name>
    <dbReference type="NCBI Taxonomy" id="220685"/>
    <lineage>
        <taxon>Bacteria</taxon>
        <taxon>Bacillati</taxon>
        <taxon>Bacillota</taxon>
        <taxon>Bacilli</taxon>
        <taxon>Bacillales</taxon>
        <taxon>Bacillaceae</taxon>
        <taxon>Neobacillus</taxon>
    </lineage>
</organism>
<accession>A0A561DXG0</accession>
<comment type="caution">
    <text evidence="1">The sequence shown here is derived from an EMBL/GenBank/DDBJ whole genome shotgun (WGS) entry which is preliminary data.</text>
</comment>
<reference evidence="1 2" key="1">
    <citation type="submission" date="2019-06" db="EMBL/GenBank/DDBJ databases">
        <title>Sorghum-associated microbial communities from plants grown in Nebraska, USA.</title>
        <authorList>
            <person name="Schachtman D."/>
        </authorList>
    </citation>
    <scope>NUCLEOTIDE SEQUENCE [LARGE SCALE GENOMIC DNA]</scope>
    <source>
        <strain evidence="1 2">2482</strain>
    </source>
</reference>
<sequence>MRYLNNGFFLLQQTGARVEQNVVSAAFFLIELKNAG</sequence>
<evidence type="ECO:0000313" key="1">
    <source>
        <dbReference type="EMBL" id="TWE08020.1"/>
    </source>
</evidence>
<evidence type="ECO:0000313" key="2">
    <source>
        <dbReference type="Proteomes" id="UP000319671"/>
    </source>
</evidence>
<keyword evidence="2" id="KW-1185">Reference proteome</keyword>
<dbReference type="Proteomes" id="UP000319671">
    <property type="component" value="Unassembled WGS sequence"/>
</dbReference>
<name>A0A561DXG0_9BACI</name>
<dbReference type="AlphaFoldDB" id="A0A561DXG0"/>
<protein>
    <submittedName>
        <fullName evidence="1">Uncharacterized protein</fullName>
    </submittedName>
</protein>
<proteinExistence type="predicted"/>
<gene>
    <name evidence="1" type="ORF">FB550_10131</name>
</gene>